<reference evidence="5 6" key="1">
    <citation type="submission" date="2015-07" db="EMBL/GenBank/DDBJ databases">
        <title>The genome of Habropoda laboriosa.</title>
        <authorList>
            <person name="Pan H."/>
            <person name="Kapheim K."/>
        </authorList>
    </citation>
    <scope>NUCLEOTIDE SEQUENCE [LARGE SCALE GENOMIC DNA]</scope>
    <source>
        <strain evidence="5">0110345459</strain>
    </source>
</reference>
<dbReference type="PANTHER" id="PTHR24373:SF275">
    <property type="entry name" value="TIR DOMAIN-CONTAINING PROTEIN"/>
    <property type="match status" value="1"/>
</dbReference>
<dbReference type="InterPro" id="IPR050328">
    <property type="entry name" value="Dev_Immune_Receptor"/>
</dbReference>
<keyword evidence="2 4" id="KW-0732">Signal</keyword>
<proteinExistence type="predicted"/>
<accession>A0A0L7QTK3</accession>
<dbReference type="STRING" id="597456.A0A0L7QTK3"/>
<organism evidence="5 6">
    <name type="scientific">Habropoda laboriosa</name>
    <dbReference type="NCBI Taxonomy" id="597456"/>
    <lineage>
        <taxon>Eukaryota</taxon>
        <taxon>Metazoa</taxon>
        <taxon>Ecdysozoa</taxon>
        <taxon>Arthropoda</taxon>
        <taxon>Hexapoda</taxon>
        <taxon>Insecta</taxon>
        <taxon>Pterygota</taxon>
        <taxon>Neoptera</taxon>
        <taxon>Endopterygota</taxon>
        <taxon>Hymenoptera</taxon>
        <taxon>Apocrita</taxon>
        <taxon>Aculeata</taxon>
        <taxon>Apoidea</taxon>
        <taxon>Anthophila</taxon>
        <taxon>Apidae</taxon>
        <taxon>Habropoda</taxon>
    </lineage>
</organism>
<dbReference type="SMART" id="SM00369">
    <property type="entry name" value="LRR_TYP"/>
    <property type="match status" value="8"/>
</dbReference>
<evidence type="ECO:0000256" key="2">
    <source>
        <dbReference type="ARBA" id="ARBA00022729"/>
    </source>
</evidence>
<name>A0A0L7QTK3_9HYME</name>
<dbReference type="Proteomes" id="UP000053825">
    <property type="component" value="Unassembled WGS sequence"/>
</dbReference>
<evidence type="ECO:0000256" key="1">
    <source>
        <dbReference type="ARBA" id="ARBA00022614"/>
    </source>
</evidence>
<dbReference type="Pfam" id="PF13516">
    <property type="entry name" value="LRR_6"/>
    <property type="match status" value="1"/>
</dbReference>
<evidence type="ECO:0000313" key="5">
    <source>
        <dbReference type="EMBL" id="KOC61987.1"/>
    </source>
</evidence>
<evidence type="ECO:0000256" key="4">
    <source>
        <dbReference type="SAM" id="SignalP"/>
    </source>
</evidence>
<dbReference type="SMART" id="SM00365">
    <property type="entry name" value="LRR_SD22"/>
    <property type="match status" value="4"/>
</dbReference>
<dbReference type="PROSITE" id="PS51450">
    <property type="entry name" value="LRR"/>
    <property type="match status" value="3"/>
</dbReference>
<dbReference type="PANTHER" id="PTHR24373">
    <property type="entry name" value="SLIT RELATED LEUCINE-RICH REPEAT NEURONAL PROTEIN"/>
    <property type="match status" value="1"/>
</dbReference>
<dbReference type="InterPro" id="IPR032675">
    <property type="entry name" value="LRR_dom_sf"/>
</dbReference>
<dbReference type="Gene3D" id="3.80.10.10">
    <property type="entry name" value="Ribonuclease Inhibitor"/>
    <property type="match status" value="3"/>
</dbReference>
<protein>
    <submittedName>
        <fullName evidence="5">TLR4 interactor with leucine rich repeats</fullName>
    </submittedName>
</protein>
<keyword evidence="3" id="KW-0677">Repeat</keyword>
<gene>
    <name evidence="5" type="ORF">WH47_05876</name>
</gene>
<dbReference type="AlphaFoldDB" id="A0A0L7QTK3"/>
<dbReference type="OrthoDB" id="2013775at2759"/>
<dbReference type="EMBL" id="KQ414741">
    <property type="protein sequence ID" value="KOC61987.1"/>
    <property type="molecule type" value="Genomic_DNA"/>
</dbReference>
<evidence type="ECO:0000256" key="3">
    <source>
        <dbReference type="ARBA" id="ARBA00022737"/>
    </source>
</evidence>
<dbReference type="Pfam" id="PF13855">
    <property type="entry name" value="LRR_8"/>
    <property type="match status" value="2"/>
</dbReference>
<keyword evidence="1" id="KW-0433">Leucine-rich repeat</keyword>
<feature type="chain" id="PRO_5005574779" evidence="4">
    <location>
        <begin position="21"/>
        <end position="435"/>
    </location>
</feature>
<feature type="signal peptide" evidence="4">
    <location>
        <begin position="1"/>
        <end position="20"/>
    </location>
</feature>
<sequence length="435" mass="49668">MKLSFVLGVALVLSPLIVLAKFLPPEIISFEKVCENETLKFKRNDLIDFNEIEIISDSIECVVIRASMVQNANRNFDRLPNLKYLDVDLYSDSLGLNSLGNLTTVRALKFRNTGNYDVRVVEVQNEYPNLKYLDLSSNQIEKITSDVKNPFPEVRYLNLSWNYLNSLEFNYIFSNLSHLDLSGNTFNEFHWNLGRQNLSSLVLDSNQMTAIGSFYYPTVDLTDFYNLVNLSIADNKIHTILQDAFASTPNLRRLDLSRNSIKSLNSSTFQYLSNLEVLLLDGNLLSLIPEISANISTLSLNCNNITTVTRNSLLNLKTLRKLYLEGDNITYIDVDAFQNQILLEELYLGGNRLNFLPRLWCANMTNLRYLDLSWNKFTLLEAVTYSPNFPVNEINMEGNPLTFVHSSTFESMPKNVTISLNIGSEQLPRLCNRPV</sequence>
<keyword evidence="6" id="KW-1185">Reference proteome</keyword>
<dbReference type="SUPFAM" id="SSF52047">
    <property type="entry name" value="RNI-like"/>
    <property type="match status" value="1"/>
</dbReference>
<evidence type="ECO:0000313" key="6">
    <source>
        <dbReference type="Proteomes" id="UP000053825"/>
    </source>
</evidence>
<dbReference type="InterPro" id="IPR001611">
    <property type="entry name" value="Leu-rich_rpt"/>
</dbReference>
<dbReference type="InterPro" id="IPR003591">
    <property type="entry name" value="Leu-rich_rpt_typical-subtyp"/>
</dbReference>